<dbReference type="PANTHER" id="PTHR43791">
    <property type="entry name" value="PERMEASE-RELATED"/>
    <property type="match status" value="1"/>
</dbReference>
<keyword evidence="2" id="KW-0813">Transport</keyword>
<gene>
    <name evidence="8" type="ORF">D9611_013130</name>
</gene>
<dbReference type="FunFam" id="1.20.1250.20:FF:000013">
    <property type="entry name" value="MFS general substrate transporter"/>
    <property type="match status" value="1"/>
</dbReference>
<feature type="transmembrane region" description="Helical" evidence="6">
    <location>
        <begin position="436"/>
        <end position="458"/>
    </location>
</feature>
<feature type="transmembrane region" description="Helical" evidence="6">
    <location>
        <begin position="214"/>
        <end position="234"/>
    </location>
</feature>
<feature type="domain" description="Major facilitator superfamily (MFS) profile" evidence="7">
    <location>
        <begin position="117"/>
        <end position="528"/>
    </location>
</feature>
<feature type="transmembrane region" description="Helical" evidence="6">
    <location>
        <begin position="503"/>
        <end position="524"/>
    </location>
</feature>
<evidence type="ECO:0000259" key="7">
    <source>
        <dbReference type="PROSITE" id="PS50850"/>
    </source>
</evidence>
<dbReference type="Gene3D" id="1.20.1250.20">
    <property type="entry name" value="MFS general substrate transporter like domains"/>
    <property type="match status" value="2"/>
</dbReference>
<dbReference type="AlphaFoldDB" id="A0A8H5FBT0"/>
<evidence type="ECO:0000256" key="2">
    <source>
        <dbReference type="ARBA" id="ARBA00022448"/>
    </source>
</evidence>
<dbReference type="Pfam" id="PF07690">
    <property type="entry name" value="MFS_1"/>
    <property type="match status" value="1"/>
</dbReference>
<dbReference type="InterPro" id="IPR020846">
    <property type="entry name" value="MFS_dom"/>
</dbReference>
<dbReference type="OrthoDB" id="3639251at2759"/>
<evidence type="ECO:0000256" key="4">
    <source>
        <dbReference type="ARBA" id="ARBA00022989"/>
    </source>
</evidence>
<dbReference type="Proteomes" id="UP000541558">
    <property type="component" value="Unassembled WGS sequence"/>
</dbReference>
<feature type="transmembrane region" description="Helical" evidence="6">
    <location>
        <begin position="155"/>
        <end position="177"/>
    </location>
</feature>
<organism evidence="8 9">
    <name type="scientific">Ephemerocybe angulata</name>
    <dbReference type="NCBI Taxonomy" id="980116"/>
    <lineage>
        <taxon>Eukaryota</taxon>
        <taxon>Fungi</taxon>
        <taxon>Dikarya</taxon>
        <taxon>Basidiomycota</taxon>
        <taxon>Agaricomycotina</taxon>
        <taxon>Agaricomycetes</taxon>
        <taxon>Agaricomycetidae</taxon>
        <taxon>Agaricales</taxon>
        <taxon>Agaricineae</taxon>
        <taxon>Psathyrellaceae</taxon>
        <taxon>Ephemerocybe</taxon>
    </lineage>
</organism>
<feature type="transmembrane region" description="Helical" evidence="6">
    <location>
        <begin position="383"/>
        <end position="404"/>
    </location>
</feature>
<feature type="transmembrane region" description="Helical" evidence="6">
    <location>
        <begin position="246"/>
        <end position="265"/>
    </location>
</feature>
<feature type="transmembrane region" description="Helical" evidence="6">
    <location>
        <begin position="184"/>
        <end position="208"/>
    </location>
</feature>
<keyword evidence="4 6" id="KW-1133">Transmembrane helix</keyword>
<dbReference type="InterPro" id="IPR036259">
    <property type="entry name" value="MFS_trans_sf"/>
</dbReference>
<keyword evidence="3 6" id="KW-0812">Transmembrane</keyword>
<comment type="caution">
    <text evidence="8">The sequence shown here is derived from an EMBL/GenBank/DDBJ whole genome shotgun (WGS) entry which is preliminary data.</text>
</comment>
<feature type="transmembrane region" description="Helical" evidence="6">
    <location>
        <begin position="277"/>
        <end position="299"/>
    </location>
</feature>
<proteinExistence type="predicted"/>
<name>A0A8H5FBT0_9AGAR</name>
<evidence type="ECO:0000313" key="8">
    <source>
        <dbReference type="EMBL" id="KAF5331210.1"/>
    </source>
</evidence>
<keyword evidence="9" id="KW-1185">Reference proteome</keyword>
<protein>
    <recommendedName>
        <fullName evidence="7">Major facilitator superfamily (MFS) profile domain-containing protein</fullName>
    </recommendedName>
</protein>
<reference evidence="8 9" key="1">
    <citation type="journal article" date="2020" name="ISME J.">
        <title>Uncovering the hidden diversity of litter-decomposition mechanisms in mushroom-forming fungi.</title>
        <authorList>
            <person name="Floudas D."/>
            <person name="Bentzer J."/>
            <person name="Ahren D."/>
            <person name="Johansson T."/>
            <person name="Persson P."/>
            <person name="Tunlid A."/>
        </authorList>
    </citation>
    <scope>NUCLEOTIDE SEQUENCE [LARGE SCALE GENOMIC DNA]</scope>
    <source>
        <strain evidence="8 9">CBS 175.51</strain>
    </source>
</reference>
<dbReference type="GO" id="GO:0022857">
    <property type="term" value="F:transmembrane transporter activity"/>
    <property type="evidence" value="ECO:0007669"/>
    <property type="project" value="InterPro"/>
</dbReference>
<comment type="subcellular location">
    <subcellularLocation>
        <location evidence="1">Membrane</location>
        <topology evidence="1">Multi-pass membrane protein</topology>
    </subcellularLocation>
</comment>
<evidence type="ECO:0000256" key="3">
    <source>
        <dbReference type="ARBA" id="ARBA00022692"/>
    </source>
</evidence>
<dbReference type="InterPro" id="IPR011701">
    <property type="entry name" value="MFS"/>
</dbReference>
<dbReference type="EMBL" id="JAACJK010000115">
    <property type="protein sequence ID" value="KAF5331210.1"/>
    <property type="molecule type" value="Genomic_DNA"/>
</dbReference>
<dbReference type="SUPFAM" id="SSF103473">
    <property type="entry name" value="MFS general substrate transporter"/>
    <property type="match status" value="1"/>
</dbReference>
<evidence type="ECO:0000313" key="9">
    <source>
        <dbReference type="Proteomes" id="UP000541558"/>
    </source>
</evidence>
<sequence length="548" mass="61203">MLSRCDNRTRADYTVIPLSTSGAPGARRPLSSIIVPHSHSFPEFSLLVQTEHRLDLDMSTDSKPENSKQPSMVETDVGVDSEKLSGKLDADISPVALDAHYDPKAVTRVLRKVDWRMLPLLGFIYSISLIDRTNLGVARISGMGKDLNLNVGERFSIASMVYFPPYILLEIPGNIVLRWLGARSWITICVVGWGTAQTGMAFVPSWGLLCLTRVLLGAFEAGFFPAMAFIITTWYKRHEVQKRLAIFYLTAICLTGFSSILAYALQLIGDRGGLRGWRWIFLLEGLMTIVLGLLTWFFIPDFPDKNTFLSREETKLVLDRIEADRRDSLPDPITLRKVLKHLGDPFLWSCGFMYMSATMPAYTIAFFTSILLSGMGFGTRDSLLLGAPPYVAAAISCYFFAWISDKTNRRAIWIFLQSLITITGLMVTGYGKLNGVRYFGLFLINMGASGCIPGILAYNANNIVSHSKRSVSTALVVAFGGVGGIFSTLVFRQKDYPDYIPGIWATMACQFFMILLLAINTFVFRRRNKLARQGKRINEGTPGFYYTL</sequence>
<evidence type="ECO:0000256" key="5">
    <source>
        <dbReference type="ARBA" id="ARBA00023136"/>
    </source>
</evidence>
<feature type="transmembrane region" description="Helical" evidence="6">
    <location>
        <begin position="470"/>
        <end position="491"/>
    </location>
</feature>
<dbReference type="PROSITE" id="PS50850">
    <property type="entry name" value="MFS"/>
    <property type="match status" value="1"/>
</dbReference>
<dbReference type="PANTHER" id="PTHR43791:SF3">
    <property type="entry name" value="MAJOR FACILITATOR SUPERFAMILY (MFS) PROFILE DOMAIN-CONTAINING PROTEIN"/>
    <property type="match status" value="1"/>
</dbReference>
<accession>A0A8H5FBT0</accession>
<feature type="transmembrane region" description="Helical" evidence="6">
    <location>
        <begin position="117"/>
        <end position="135"/>
    </location>
</feature>
<dbReference type="FunFam" id="1.20.1250.20:FF:000018">
    <property type="entry name" value="MFS transporter permease"/>
    <property type="match status" value="1"/>
</dbReference>
<keyword evidence="5 6" id="KW-0472">Membrane</keyword>
<feature type="transmembrane region" description="Helical" evidence="6">
    <location>
        <begin position="411"/>
        <end position="430"/>
    </location>
</feature>
<evidence type="ECO:0000256" key="1">
    <source>
        <dbReference type="ARBA" id="ARBA00004141"/>
    </source>
</evidence>
<evidence type="ECO:0000256" key="6">
    <source>
        <dbReference type="SAM" id="Phobius"/>
    </source>
</evidence>
<dbReference type="GO" id="GO:0016020">
    <property type="term" value="C:membrane"/>
    <property type="evidence" value="ECO:0007669"/>
    <property type="project" value="UniProtKB-SubCell"/>
</dbReference>
<feature type="transmembrane region" description="Helical" evidence="6">
    <location>
        <begin position="346"/>
        <end position="371"/>
    </location>
</feature>